<accession>A0A7X0RJ99</accession>
<dbReference type="AlphaFoldDB" id="A0A7X0RJ99"/>
<reference evidence="2 3" key="1">
    <citation type="submission" date="2020-08" db="EMBL/GenBank/DDBJ databases">
        <authorList>
            <person name="Seo M.-J."/>
        </authorList>
    </citation>
    <scope>NUCLEOTIDE SEQUENCE [LARGE SCALE GENOMIC DNA]</scope>
    <source>
        <strain evidence="2 3">KIGAM211</strain>
    </source>
</reference>
<sequence>MLVRPLVALGAVALAATAWAGMDHRPVGPSAGPAAAASGPCRTLTDPAAAVDLPEGFTDLLRSRAGVVVTAVGRPVARDLDRARERGTMAGYGGDAPFLCRADVTGGDAGVEGRAVMVVREHVDVPGFGPSGAEGSSVSTTCVTFVRPGSGTAYGGALCFGDGSGPTVVAPTEPPEDA</sequence>
<evidence type="ECO:0000313" key="3">
    <source>
        <dbReference type="Proteomes" id="UP000523955"/>
    </source>
</evidence>
<keyword evidence="1" id="KW-0732">Signal</keyword>
<evidence type="ECO:0008006" key="4">
    <source>
        <dbReference type="Google" id="ProtNLM"/>
    </source>
</evidence>
<proteinExistence type="predicted"/>
<dbReference type="EMBL" id="JACKXE010000001">
    <property type="protein sequence ID" value="MBB6629373.1"/>
    <property type="molecule type" value="Genomic_DNA"/>
</dbReference>
<name>A0A7X0RJ99_9ACTN</name>
<protein>
    <recommendedName>
        <fullName evidence="4">Septum formation-related domain-containing protein</fullName>
    </recommendedName>
</protein>
<gene>
    <name evidence="2" type="ORF">H5V45_18750</name>
</gene>
<organism evidence="2 3">
    <name type="scientific">Nocardioides luti</name>
    <dbReference type="NCBI Taxonomy" id="2761101"/>
    <lineage>
        <taxon>Bacteria</taxon>
        <taxon>Bacillati</taxon>
        <taxon>Actinomycetota</taxon>
        <taxon>Actinomycetes</taxon>
        <taxon>Propionibacteriales</taxon>
        <taxon>Nocardioidaceae</taxon>
        <taxon>Nocardioides</taxon>
    </lineage>
</organism>
<evidence type="ECO:0000256" key="1">
    <source>
        <dbReference type="SAM" id="SignalP"/>
    </source>
</evidence>
<evidence type="ECO:0000313" key="2">
    <source>
        <dbReference type="EMBL" id="MBB6629373.1"/>
    </source>
</evidence>
<feature type="chain" id="PRO_5030903741" description="Septum formation-related domain-containing protein" evidence="1">
    <location>
        <begin position="21"/>
        <end position="178"/>
    </location>
</feature>
<comment type="caution">
    <text evidence="2">The sequence shown here is derived from an EMBL/GenBank/DDBJ whole genome shotgun (WGS) entry which is preliminary data.</text>
</comment>
<dbReference type="Proteomes" id="UP000523955">
    <property type="component" value="Unassembled WGS sequence"/>
</dbReference>
<keyword evidence="3" id="KW-1185">Reference proteome</keyword>
<feature type="signal peptide" evidence="1">
    <location>
        <begin position="1"/>
        <end position="20"/>
    </location>
</feature>
<dbReference type="RefSeq" id="WP_185254336.1">
    <property type="nucleotide sequence ID" value="NZ_JACKXE010000001.1"/>
</dbReference>